<evidence type="ECO:0000313" key="13">
    <source>
        <dbReference type="EMBL" id="SDW56191.1"/>
    </source>
</evidence>
<evidence type="ECO:0000256" key="9">
    <source>
        <dbReference type="ARBA" id="ARBA00023136"/>
    </source>
</evidence>
<feature type="domain" description="Glycosyl transferase family 51" evidence="12">
    <location>
        <begin position="68"/>
        <end position="234"/>
    </location>
</feature>
<evidence type="ECO:0000256" key="2">
    <source>
        <dbReference type="ARBA" id="ARBA00022519"/>
    </source>
</evidence>
<proteinExistence type="predicted"/>
<dbReference type="Pfam" id="PF00912">
    <property type="entry name" value="Transgly"/>
    <property type="match status" value="1"/>
</dbReference>
<evidence type="ECO:0000259" key="12">
    <source>
        <dbReference type="Pfam" id="PF00912"/>
    </source>
</evidence>
<dbReference type="InterPro" id="IPR023346">
    <property type="entry name" value="Lysozyme-like_dom_sf"/>
</dbReference>
<dbReference type="RefSeq" id="WP_074666872.1">
    <property type="nucleotide sequence ID" value="NZ_FNNH01000016.1"/>
</dbReference>
<evidence type="ECO:0000256" key="11">
    <source>
        <dbReference type="SAM" id="Phobius"/>
    </source>
</evidence>
<evidence type="ECO:0000256" key="6">
    <source>
        <dbReference type="ARBA" id="ARBA00022960"/>
    </source>
</evidence>
<protein>
    <submittedName>
        <fullName evidence="13">Monofunctional biosynthetic peptidoglycan transglycosylase</fullName>
    </submittedName>
</protein>
<dbReference type="Proteomes" id="UP000183454">
    <property type="component" value="Unassembled WGS sequence"/>
</dbReference>
<gene>
    <name evidence="13" type="ORF">SAMN05421882_101635</name>
</gene>
<evidence type="ECO:0000256" key="10">
    <source>
        <dbReference type="ARBA" id="ARBA00023316"/>
    </source>
</evidence>
<dbReference type="GO" id="GO:0009274">
    <property type="term" value="C:peptidoglycan-based cell wall"/>
    <property type="evidence" value="ECO:0007669"/>
    <property type="project" value="InterPro"/>
</dbReference>
<dbReference type="Gene3D" id="1.10.3810.10">
    <property type="entry name" value="Biosynthetic peptidoglycan transglycosylase-like"/>
    <property type="match status" value="1"/>
</dbReference>
<keyword evidence="6" id="KW-0133">Cell shape</keyword>
<reference evidence="13 14" key="1">
    <citation type="submission" date="2016-10" db="EMBL/GenBank/DDBJ databases">
        <authorList>
            <person name="de Groot N.N."/>
        </authorList>
    </citation>
    <scope>NUCLEOTIDE SEQUENCE [LARGE SCALE GENOMIC DNA]</scope>
    <source>
        <strain evidence="13 14">Nm110</strain>
    </source>
</reference>
<dbReference type="InterPro" id="IPR036950">
    <property type="entry name" value="PBP_transglycosylase"/>
</dbReference>
<evidence type="ECO:0000256" key="5">
    <source>
        <dbReference type="ARBA" id="ARBA00022692"/>
    </source>
</evidence>
<dbReference type="GO" id="GO:0009252">
    <property type="term" value="P:peptidoglycan biosynthetic process"/>
    <property type="evidence" value="ECO:0007669"/>
    <property type="project" value="UniProtKB-KW"/>
</dbReference>
<evidence type="ECO:0000256" key="8">
    <source>
        <dbReference type="ARBA" id="ARBA00022989"/>
    </source>
</evidence>
<evidence type="ECO:0000313" key="14">
    <source>
        <dbReference type="Proteomes" id="UP000183454"/>
    </source>
</evidence>
<sequence length="240" mass="27644">MSAYASYALLPSRWWWVIMVVVVGIACYVAQVFFTLPDIRSLRTTNPASTAFIDMRVAEAQQKGIIKRHIQYWVPYEQISPHLKHAVLAAQDATFFSREGVDFGKLLNYVEMNWKKKELTNQGGTTLTQQLAKNLYSSSSENQFFKLRELFIVQQLETELSKKHRIFEIYLNVIEWGDGVWGAEAAARMYFRIPASKLNREQAALLAAVIANSRLPANPSKRLLRRQQFILDRMDNVELP</sequence>
<evidence type="ECO:0000256" key="3">
    <source>
        <dbReference type="ARBA" id="ARBA00022676"/>
    </source>
</evidence>
<dbReference type="GO" id="GO:0008360">
    <property type="term" value="P:regulation of cell shape"/>
    <property type="evidence" value="ECO:0007669"/>
    <property type="project" value="UniProtKB-KW"/>
</dbReference>
<keyword evidence="5 11" id="KW-0812">Transmembrane</keyword>
<keyword evidence="1" id="KW-1003">Cell membrane</keyword>
<dbReference type="SUPFAM" id="SSF53955">
    <property type="entry name" value="Lysozyme-like"/>
    <property type="match status" value="1"/>
</dbReference>
<dbReference type="GO" id="GO:0016020">
    <property type="term" value="C:membrane"/>
    <property type="evidence" value="ECO:0007669"/>
    <property type="project" value="InterPro"/>
</dbReference>
<keyword evidence="2" id="KW-0997">Cell inner membrane</keyword>
<dbReference type="InterPro" id="IPR001264">
    <property type="entry name" value="Glyco_trans_51"/>
</dbReference>
<keyword evidence="10" id="KW-0961">Cell wall biogenesis/degradation</keyword>
<dbReference type="GO" id="GO:0071555">
    <property type="term" value="P:cell wall organization"/>
    <property type="evidence" value="ECO:0007669"/>
    <property type="project" value="UniProtKB-KW"/>
</dbReference>
<keyword evidence="7" id="KW-0573">Peptidoglycan synthesis</keyword>
<accession>A0A1H2UJC2</accession>
<name>A0A1H2UJC2_9PROT</name>
<evidence type="ECO:0000256" key="4">
    <source>
        <dbReference type="ARBA" id="ARBA00022679"/>
    </source>
</evidence>
<evidence type="ECO:0000256" key="1">
    <source>
        <dbReference type="ARBA" id="ARBA00022475"/>
    </source>
</evidence>
<keyword evidence="9 11" id="KW-0472">Membrane</keyword>
<dbReference type="AlphaFoldDB" id="A0A1H2UJC2"/>
<dbReference type="InterPro" id="IPR011812">
    <property type="entry name" value="Pep_trsgly"/>
</dbReference>
<keyword evidence="4" id="KW-0808">Transferase</keyword>
<dbReference type="PANTHER" id="PTHR30400">
    <property type="entry name" value="MONOFUNCTIONAL BIOSYNTHETIC PEPTIDOGLYCAN TRANSGLYCOSYLASE"/>
    <property type="match status" value="1"/>
</dbReference>
<feature type="transmembrane region" description="Helical" evidence="11">
    <location>
        <begin position="14"/>
        <end position="36"/>
    </location>
</feature>
<dbReference type="PANTHER" id="PTHR30400:SF0">
    <property type="entry name" value="BIOSYNTHETIC PEPTIDOGLYCAN TRANSGLYCOSYLASE"/>
    <property type="match status" value="1"/>
</dbReference>
<evidence type="ECO:0000256" key="7">
    <source>
        <dbReference type="ARBA" id="ARBA00022984"/>
    </source>
</evidence>
<keyword evidence="3" id="KW-0328">Glycosyltransferase</keyword>
<dbReference type="GO" id="GO:0016763">
    <property type="term" value="F:pentosyltransferase activity"/>
    <property type="evidence" value="ECO:0007669"/>
    <property type="project" value="InterPro"/>
</dbReference>
<dbReference type="EMBL" id="FNNH01000016">
    <property type="protein sequence ID" value="SDW56191.1"/>
    <property type="molecule type" value="Genomic_DNA"/>
</dbReference>
<keyword evidence="8 11" id="KW-1133">Transmembrane helix</keyword>
<organism evidence="13 14">
    <name type="scientific">Nitrosomonas communis</name>
    <dbReference type="NCBI Taxonomy" id="44574"/>
    <lineage>
        <taxon>Bacteria</taxon>
        <taxon>Pseudomonadati</taxon>
        <taxon>Pseudomonadota</taxon>
        <taxon>Betaproteobacteria</taxon>
        <taxon>Nitrosomonadales</taxon>
        <taxon>Nitrosomonadaceae</taxon>
        <taxon>Nitrosomonas</taxon>
    </lineage>
</organism>